<sequence>MTENLYTPDAILEAFDAIELAASPDGRKTVGYVSLNVPIELIEAAGCVPRRLVPRLHALTPNADRYLDACFDGATRALFEQFLNGEFVDCDLVVIPRTSENYLQLYYYLLEAQRLEPQRAIPPLHLFDLLQTPYRASARYVRDQVERLKARLDALSGCATGTGALSSAVQGANAHIAQFDALATLRNAQPARLSGSAALRIVGALGRMPRARHAALLQALFDARESLPVSDGPRIVVKGCAQEHGALYRFVEECGAVIVADEHLGGQLAVGGAFDETLEPLDAIAHRYRLRSPSLRRYPQAEDDARFMAAVRAACADGVIFWYEANDDVLGWDYPDQKAALDALGVPSLRLLHQPYSEAPDATTCVEIAVFIDSLRDRAQPEGIRQ</sequence>
<comment type="similarity">
    <text evidence="1">Belongs to the FldB/FldC dehydratase alpha/beta subunit family.</text>
</comment>
<dbReference type="GO" id="GO:0046872">
    <property type="term" value="F:metal ion binding"/>
    <property type="evidence" value="ECO:0007669"/>
    <property type="project" value="UniProtKB-KW"/>
</dbReference>
<dbReference type="GO" id="GO:0051536">
    <property type="term" value="F:iron-sulfur cluster binding"/>
    <property type="evidence" value="ECO:0007669"/>
    <property type="project" value="UniProtKB-KW"/>
</dbReference>
<keyword evidence="2" id="KW-0479">Metal-binding</keyword>
<dbReference type="Proteomes" id="UP000583127">
    <property type="component" value="Unassembled WGS sequence"/>
</dbReference>
<evidence type="ECO:0000313" key="5">
    <source>
        <dbReference type="EMBL" id="NML34491.1"/>
    </source>
</evidence>
<dbReference type="AlphaFoldDB" id="A0A7Y0A0Y2"/>
<evidence type="ECO:0000313" key="6">
    <source>
        <dbReference type="Proteomes" id="UP000583127"/>
    </source>
</evidence>
<reference evidence="5 6" key="1">
    <citation type="submission" date="2020-04" db="EMBL/GenBank/DDBJ databases">
        <title>Paraburkholderia sp. G-4-1-8 isolated from soil.</title>
        <authorList>
            <person name="Dahal R.H."/>
        </authorList>
    </citation>
    <scope>NUCLEOTIDE SEQUENCE [LARGE SCALE GENOMIC DNA]</scope>
    <source>
        <strain evidence="5 6">G-4-1-8</strain>
    </source>
</reference>
<evidence type="ECO:0000256" key="3">
    <source>
        <dbReference type="ARBA" id="ARBA00023004"/>
    </source>
</evidence>
<dbReference type="Gene3D" id="3.40.50.11890">
    <property type="match status" value="1"/>
</dbReference>
<name>A0A7Y0A0Y2_9BURK</name>
<evidence type="ECO:0000256" key="1">
    <source>
        <dbReference type="ARBA" id="ARBA00005806"/>
    </source>
</evidence>
<evidence type="ECO:0000256" key="4">
    <source>
        <dbReference type="ARBA" id="ARBA00023014"/>
    </source>
</evidence>
<dbReference type="PANTHER" id="PTHR30548">
    <property type="entry name" value="2-HYDROXYGLUTARYL-COA DEHYDRATASE, D-COMPONENT-RELATED"/>
    <property type="match status" value="1"/>
</dbReference>
<dbReference type="RefSeq" id="WP_169500678.1">
    <property type="nucleotide sequence ID" value="NZ_JABBFZ010000022.1"/>
</dbReference>
<dbReference type="InterPro" id="IPR010327">
    <property type="entry name" value="FldB/FldC_alpha/beta"/>
</dbReference>
<dbReference type="Pfam" id="PF06050">
    <property type="entry name" value="HGD-D"/>
    <property type="match status" value="1"/>
</dbReference>
<keyword evidence="3" id="KW-0408">Iron</keyword>
<proteinExistence type="inferred from homology"/>
<dbReference type="EMBL" id="JABBFZ010000022">
    <property type="protein sequence ID" value="NML34491.1"/>
    <property type="molecule type" value="Genomic_DNA"/>
</dbReference>
<gene>
    <name evidence="5" type="ORF">HHL14_27125</name>
</gene>
<dbReference type="Gene3D" id="1.20.1270.370">
    <property type="match status" value="1"/>
</dbReference>
<evidence type="ECO:0000256" key="2">
    <source>
        <dbReference type="ARBA" id="ARBA00022723"/>
    </source>
</evidence>
<keyword evidence="6" id="KW-1185">Reference proteome</keyword>
<comment type="caution">
    <text evidence="5">The sequence shown here is derived from an EMBL/GenBank/DDBJ whole genome shotgun (WGS) entry which is preliminary data.</text>
</comment>
<organism evidence="5 6">
    <name type="scientific">Paraburkholderia antibiotica</name>
    <dbReference type="NCBI Taxonomy" id="2728839"/>
    <lineage>
        <taxon>Bacteria</taxon>
        <taxon>Pseudomonadati</taxon>
        <taxon>Pseudomonadota</taxon>
        <taxon>Betaproteobacteria</taxon>
        <taxon>Burkholderiales</taxon>
        <taxon>Burkholderiaceae</taxon>
        <taxon>Paraburkholderia</taxon>
    </lineage>
</organism>
<accession>A0A7Y0A0Y2</accession>
<keyword evidence="4" id="KW-0411">Iron-sulfur</keyword>
<dbReference type="Gene3D" id="3.40.50.11900">
    <property type="match status" value="1"/>
</dbReference>
<dbReference type="PANTHER" id="PTHR30548:SF5">
    <property type="entry name" value="SUBUNIT OF OXYGEN-SENSITIVE 2-HYDROXYISOCAPROYL-COA DEHYDRATASE"/>
    <property type="match status" value="1"/>
</dbReference>
<protein>
    <submittedName>
        <fullName evidence="5">2-hydroxyacyl-CoA dehydratase</fullName>
    </submittedName>
</protein>